<dbReference type="Pfam" id="PF03795">
    <property type="entry name" value="YCII"/>
    <property type="match status" value="1"/>
</dbReference>
<dbReference type="SUPFAM" id="SSF54909">
    <property type="entry name" value="Dimeric alpha+beta barrel"/>
    <property type="match status" value="1"/>
</dbReference>
<name>A0A4P7A1Z9_9BACL</name>
<evidence type="ECO:0000256" key="1">
    <source>
        <dbReference type="ARBA" id="ARBA00007689"/>
    </source>
</evidence>
<dbReference type="EMBL" id="CP038015">
    <property type="protein sequence ID" value="QBP42857.1"/>
    <property type="molecule type" value="Genomic_DNA"/>
</dbReference>
<comment type="similarity">
    <text evidence="1">Belongs to the YciI family.</text>
</comment>
<dbReference type="Proteomes" id="UP000294292">
    <property type="component" value="Chromosome"/>
</dbReference>
<dbReference type="OrthoDB" id="8589613at2"/>
<dbReference type="InterPro" id="IPR005545">
    <property type="entry name" value="YCII"/>
</dbReference>
<evidence type="ECO:0000313" key="4">
    <source>
        <dbReference type="Proteomes" id="UP000294292"/>
    </source>
</evidence>
<evidence type="ECO:0000259" key="2">
    <source>
        <dbReference type="Pfam" id="PF03795"/>
    </source>
</evidence>
<dbReference type="InterPro" id="IPR011008">
    <property type="entry name" value="Dimeric_a/b-barrel"/>
</dbReference>
<accession>A0A4P7A1Z9</accession>
<dbReference type="Gene3D" id="3.30.70.1060">
    <property type="entry name" value="Dimeric alpha+beta barrel"/>
    <property type="match status" value="1"/>
</dbReference>
<sequence length="102" mass="11734">MEKKQFLYQLKLIPTLLDESNWTEKENEIVQQHFEALQNLQIEGKLIMAGRTLNMDPTGFGIVILELESEEEALTLMENDPAVKEGIMKATLYPYHVALIKN</sequence>
<evidence type="ECO:0000313" key="3">
    <source>
        <dbReference type="EMBL" id="QBP42857.1"/>
    </source>
</evidence>
<feature type="domain" description="YCII-related" evidence="2">
    <location>
        <begin position="22"/>
        <end position="89"/>
    </location>
</feature>
<keyword evidence="4" id="KW-1185">Reference proteome</keyword>
<gene>
    <name evidence="3" type="ORF">E2636_17685</name>
</gene>
<proteinExistence type="inferred from homology"/>
<organism evidence="3 4">
    <name type="scientific">Paenisporosarcina antarctica</name>
    <dbReference type="NCBI Taxonomy" id="417367"/>
    <lineage>
        <taxon>Bacteria</taxon>
        <taxon>Bacillati</taxon>
        <taxon>Bacillota</taxon>
        <taxon>Bacilli</taxon>
        <taxon>Bacillales</taxon>
        <taxon>Caryophanaceae</taxon>
        <taxon>Paenisporosarcina</taxon>
    </lineage>
</organism>
<dbReference type="AlphaFoldDB" id="A0A4P7A1Z9"/>
<reference evidence="3 4" key="1">
    <citation type="submission" date="2019-03" db="EMBL/GenBank/DDBJ databases">
        <title>Complete genome sequence of Paenisporosarcina antarctica CGMCC 1.6503T.</title>
        <authorList>
            <person name="Rong J.-C."/>
            <person name="Chi N.-Y."/>
            <person name="Zhang Q.-F."/>
        </authorList>
    </citation>
    <scope>NUCLEOTIDE SEQUENCE [LARGE SCALE GENOMIC DNA]</scope>
    <source>
        <strain evidence="3 4">CGMCC 1.6503</strain>
    </source>
</reference>
<dbReference type="KEGG" id="panc:E2636_17685"/>
<dbReference type="RefSeq" id="WP_134211600.1">
    <property type="nucleotide sequence ID" value="NZ_CP038015.1"/>
</dbReference>
<protein>
    <recommendedName>
        <fullName evidence="2">YCII-related domain-containing protein</fullName>
    </recommendedName>
</protein>